<dbReference type="SMART" id="SM00710">
    <property type="entry name" value="PbH1"/>
    <property type="match status" value="5"/>
</dbReference>
<reference evidence="2 3" key="1">
    <citation type="submission" date="2019-03" db="EMBL/GenBank/DDBJ databases">
        <title>Single cell metagenomics reveals metabolic interactions within the superorganism composed of flagellate Streblomastix strix and complex community of Bacteroidetes bacteria on its surface.</title>
        <authorList>
            <person name="Treitli S.C."/>
            <person name="Kolisko M."/>
            <person name="Husnik F."/>
            <person name="Keeling P."/>
            <person name="Hampl V."/>
        </authorList>
    </citation>
    <scope>NUCLEOTIDE SEQUENCE [LARGE SCALE GENOMIC DNA]</scope>
    <source>
        <strain evidence="2">ST1C</strain>
    </source>
</reference>
<evidence type="ECO:0000313" key="3">
    <source>
        <dbReference type="Proteomes" id="UP000324800"/>
    </source>
</evidence>
<gene>
    <name evidence="2" type="ORF">EZS28_029562</name>
</gene>
<dbReference type="InterPro" id="IPR011050">
    <property type="entry name" value="Pectin_lyase_fold/virulence"/>
</dbReference>
<keyword evidence="1" id="KW-0472">Membrane</keyword>
<dbReference type="PANTHER" id="PTHR11319:SF35">
    <property type="entry name" value="OUTER MEMBRANE PROTEIN PMPC-RELATED"/>
    <property type="match status" value="1"/>
</dbReference>
<proteinExistence type="predicted"/>
<dbReference type="SUPFAM" id="SSF51126">
    <property type="entry name" value="Pectin lyase-like"/>
    <property type="match status" value="2"/>
</dbReference>
<evidence type="ECO:0000256" key="1">
    <source>
        <dbReference type="SAM" id="Phobius"/>
    </source>
</evidence>
<feature type="transmembrane region" description="Helical" evidence="1">
    <location>
        <begin position="891"/>
        <end position="918"/>
    </location>
</feature>
<organism evidence="2 3">
    <name type="scientific">Streblomastix strix</name>
    <dbReference type="NCBI Taxonomy" id="222440"/>
    <lineage>
        <taxon>Eukaryota</taxon>
        <taxon>Metamonada</taxon>
        <taxon>Preaxostyla</taxon>
        <taxon>Oxymonadida</taxon>
        <taxon>Streblomastigidae</taxon>
        <taxon>Streblomastix</taxon>
    </lineage>
</organism>
<sequence>MIVCQSHQQFEVFGDEFYVGASGNDSNTCQYSNQCSTLSANALRVTIDSATEYTVYVMDQTILSSLFSISSTLPSPRTFTNNPLKGTTQSEIKIINDGQFDISGNSHIEHIKFIMQGYSSYQFGGAIIVQLNESSRTLEIISCSFIGCNADTSGGALYLQIINQAEITLRNITLDHCEAQYNGGAIYTTLESGGKLTISGLCLFTYCKTLSNYEQGGGGIYVSINGENNQLIFEDCATFERCSAFDGGGMYMNILNNGKLTMNGSCSFIDCESTDSGGGFYINASDSNYDINLLGSMQFERCTGKNGGGLFFSSEQVGQITINVMQFSNCKSQDYGGGLYTNITSGAQMTIIGITTFYNCHSTGDKEGYGGGQYLETRNGDSIIRITGELEYNKCEAFYGGGLYADIRDNAIVEINKLSFTDCLSKQNGGGIYTWIGSEGQFTISGTALFLNCNSSTSGGGIYLETNDGTVSFNPTEQILIENCNSTELGGGIYCSIINNGQISLNSIKLNKCNSQKEGGGIYASIINGGGQLILDKSCQFDRCKSYENGGGIYATINFTTQCKFITKDAYIHDCKALNSTNTSLRYSESGFGGGIFLTGLGDYDPSSKLIDLRGMKIYNNSADKYGQSLYVAMPKVVEWCKYGILGEFVKGNYSDTYSDENELLGIPKNLIDFYYSCTQEQIQQQQQPLEHWWRILGILKSAQVIVNISNPNGKLIIQIEGKRMFQGYLSVKIFELRDKTQEEIDQDQKQMNNKYYKNSFKSLISNSSQFTITPKIETDNQKQIFINSYLQIEKKLWNNANEIIYPPEDGSSSPISIEGEIESDQKATFGMNEYKWLNYKEKQYGVLISNDRNIFTGKDGIDIEEDANVAVLLEVIIAEEEKGKRKGLPIGIIVGIAVGAFAVVVVIIIIIIIALFISNKKSKKVVRSYGHEIGMRRSKRLEREHLEQCGK</sequence>
<keyword evidence="1" id="KW-1133">Transmembrane helix</keyword>
<comment type="caution">
    <text evidence="2">The sequence shown here is derived from an EMBL/GenBank/DDBJ whole genome shotgun (WGS) entry which is preliminary data.</text>
</comment>
<accession>A0A5J4UYD6</accession>
<evidence type="ECO:0000313" key="2">
    <source>
        <dbReference type="EMBL" id="KAA6374911.1"/>
    </source>
</evidence>
<evidence type="ECO:0008006" key="4">
    <source>
        <dbReference type="Google" id="ProtNLM"/>
    </source>
</evidence>
<dbReference type="EMBL" id="SNRW01011623">
    <property type="protein sequence ID" value="KAA6374911.1"/>
    <property type="molecule type" value="Genomic_DNA"/>
</dbReference>
<dbReference type="Proteomes" id="UP000324800">
    <property type="component" value="Unassembled WGS sequence"/>
</dbReference>
<protein>
    <recommendedName>
        <fullName evidence="4">Right handed beta helix domain-containing protein</fullName>
    </recommendedName>
</protein>
<keyword evidence="1" id="KW-0812">Transmembrane</keyword>
<dbReference type="InterPro" id="IPR006626">
    <property type="entry name" value="PbH1"/>
</dbReference>
<name>A0A5J4UYD6_9EUKA</name>
<dbReference type="PANTHER" id="PTHR11319">
    <property type="entry name" value="G PROTEIN-COUPLED RECEPTOR-RELATED"/>
    <property type="match status" value="1"/>
</dbReference>
<dbReference type="AlphaFoldDB" id="A0A5J4UYD6"/>